<dbReference type="STRING" id="1802701.A3A33_04445"/>
<evidence type="ECO:0000313" key="2">
    <source>
        <dbReference type="Proteomes" id="UP000179047"/>
    </source>
</evidence>
<accession>A0A1F8GWC9</accession>
<reference evidence="1 2" key="1">
    <citation type="journal article" date="2016" name="Nat. Commun.">
        <title>Thousands of microbial genomes shed light on interconnected biogeochemical processes in an aquifer system.</title>
        <authorList>
            <person name="Anantharaman K."/>
            <person name="Brown C.T."/>
            <person name="Hug L.A."/>
            <person name="Sharon I."/>
            <person name="Castelle C.J."/>
            <person name="Probst A.J."/>
            <person name="Thomas B.C."/>
            <person name="Singh A."/>
            <person name="Wilkins M.J."/>
            <person name="Karaoz U."/>
            <person name="Brodie E.L."/>
            <person name="Williams K.H."/>
            <person name="Hubbard S.S."/>
            <person name="Banfield J.F."/>
        </authorList>
    </citation>
    <scope>NUCLEOTIDE SEQUENCE [LARGE SCALE GENOMIC DNA]</scope>
</reference>
<name>A0A1F8GWC9_9BACT</name>
<proteinExistence type="predicted"/>
<dbReference type="Proteomes" id="UP000179047">
    <property type="component" value="Unassembled WGS sequence"/>
</dbReference>
<comment type="caution">
    <text evidence="1">The sequence shown here is derived from an EMBL/GenBank/DDBJ whole genome shotgun (WGS) entry which is preliminary data.</text>
</comment>
<sequence>MVKSTKKEQKAVEEKNFEQHFKELRTHLEHVLEDKINEVHQHLDDEMDELFETLTDELHKIGHQIDALQRLEKLEKRVADMDAATKRFNA</sequence>
<gene>
    <name evidence="1" type="ORF">A3A33_04445</name>
</gene>
<organism evidence="1 2">
    <name type="scientific">Candidatus Yanofskybacteria bacterium RIFCSPLOWO2_01_FULL_49_25</name>
    <dbReference type="NCBI Taxonomy" id="1802701"/>
    <lineage>
        <taxon>Bacteria</taxon>
        <taxon>Candidatus Yanofskyibacteriota</taxon>
    </lineage>
</organism>
<evidence type="ECO:0000313" key="1">
    <source>
        <dbReference type="EMBL" id="OGN29712.1"/>
    </source>
</evidence>
<protein>
    <submittedName>
        <fullName evidence="1">Uncharacterized protein</fullName>
    </submittedName>
</protein>
<dbReference type="EMBL" id="MGKP01000003">
    <property type="protein sequence ID" value="OGN29712.1"/>
    <property type="molecule type" value="Genomic_DNA"/>
</dbReference>
<dbReference type="AlphaFoldDB" id="A0A1F8GWC9"/>